<sequence>MATFTYSNPFTQELPTWVANSTSLPIRISKHVEVANVVSQKLVETWKAAGLPTQSGDGEEYLGNASSCHGISLCIPEALPGRIPDAVKLLDLVCVFDDNQDARSCQGDHYSWRAKIAVMKIVASLLIRNPLSVASSVKASIIYLRSLRTSPPVFPAERRSFSDLFPVRLYDFPCAITMPSLAFVLGLELSTKDVAILRCLDIVSTAAMALSNDIMSWPKEMVESLSSKSEPCSAVTIFLKQPGCDQRLALLQCRHKLLQFEMKAALLVDEILANLAISPNAKKMAQSYLLAIAGFAVWQCRGKRNNSKGPVMDLVREVWESPLPPATLNDAFEADLALIIDGYMSIYRKHYSE</sequence>
<evidence type="ECO:0000313" key="2">
    <source>
        <dbReference type="Proteomes" id="UP000323067"/>
    </source>
</evidence>
<name>A0A2H4SQ59_CORMI</name>
<accession>A0A2H4SQ59</accession>
<dbReference type="VEuPathDB" id="FungiDB:A9K55_004852"/>
<dbReference type="Proteomes" id="UP000323067">
    <property type="component" value="Chromosome v"/>
</dbReference>
<reference evidence="1 2" key="1">
    <citation type="journal article" date="2017" name="BMC Genomics">
        <title>Chromosome level assembly and secondary metabolite potential of the parasitic fungus Cordyceps militaris.</title>
        <authorList>
            <person name="Kramer G.J."/>
            <person name="Nodwell J.R."/>
        </authorList>
    </citation>
    <scope>NUCLEOTIDE SEQUENCE [LARGE SCALE GENOMIC DNA]</scope>
    <source>
        <strain evidence="1 2">ATCC 34164</strain>
    </source>
</reference>
<organism evidence="1 2">
    <name type="scientific">Cordyceps militaris</name>
    <name type="common">Caterpillar fungus</name>
    <name type="synonym">Clavaria militaris</name>
    <dbReference type="NCBI Taxonomy" id="73501"/>
    <lineage>
        <taxon>Eukaryota</taxon>
        <taxon>Fungi</taxon>
        <taxon>Dikarya</taxon>
        <taxon>Ascomycota</taxon>
        <taxon>Pezizomycotina</taxon>
        <taxon>Sordariomycetes</taxon>
        <taxon>Hypocreomycetidae</taxon>
        <taxon>Hypocreales</taxon>
        <taxon>Cordycipitaceae</taxon>
        <taxon>Cordyceps</taxon>
    </lineage>
</organism>
<dbReference type="InterPro" id="IPR008949">
    <property type="entry name" value="Isoprenoid_synthase_dom_sf"/>
</dbReference>
<dbReference type="AlphaFoldDB" id="A0A2H4SQ59"/>
<evidence type="ECO:0000313" key="1">
    <source>
        <dbReference type="EMBL" id="ATY65251.1"/>
    </source>
</evidence>
<gene>
    <name evidence="1" type="ORF">A9K55_004852</name>
</gene>
<dbReference type="SUPFAM" id="SSF48576">
    <property type="entry name" value="Terpenoid synthases"/>
    <property type="match status" value="1"/>
</dbReference>
<protein>
    <submittedName>
        <fullName evidence="1">Terpenoid synthase</fullName>
    </submittedName>
</protein>
<dbReference type="Pfam" id="PF19086">
    <property type="entry name" value="Terpene_syn_C_2"/>
    <property type="match status" value="1"/>
</dbReference>
<dbReference type="EMBL" id="CP023325">
    <property type="protein sequence ID" value="ATY65251.1"/>
    <property type="molecule type" value="Genomic_DNA"/>
</dbReference>
<proteinExistence type="predicted"/>
<dbReference type="Gene3D" id="1.10.600.10">
    <property type="entry name" value="Farnesyl Diphosphate Synthase"/>
    <property type="match status" value="1"/>
</dbReference>